<evidence type="ECO:0000313" key="2">
    <source>
        <dbReference type="Proteomes" id="UP000176101"/>
    </source>
</evidence>
<dbReference type="Proteomes" id="UP000176101">
    <property type="component" value="Unassembled WGS sequence"/>
</dbReference>
<dbReference type="EMBL" id="LJGU01000105">
    <property type="protein sequence ID" value="OEV05123.1"/>
    <property type="molecule type" value="Genomic_DNA"/>
</dbReference>
<dbReference type="OrthoDB" id="4260424at2"/>
<accession>A0A1E7KMI4</accession>
<keyword evidence="2" id="KW-1185">Reference proteome</keyword>
<gene>
    <name evidence="1" type="ORF">AN216_04395</name>
</gene>
<name>A0A1E7KMI4_9ACTN</name>
<reference evidence="1 2" key="1">
    <citation type="journal article" date="2016" name="Front. Microbiol.">
        <title>Comparative Genomics Analysis of Streptomyces Species Reveals Their Adaptation to the Marine Environment and Their Diversity at the Genomic Level.</title>
        <authorList>
            <person name="Tian X."/>
            <person name="Zhang Z."/>
            <person name="Yang T."/>
            <person name="Chen M."/>
            <person name="Li J."/>
            <person name="Chen F."/>
            <person name="Yang J."/>
            <person name="Li W."/>
            <person name="Zhang B."/>
            <person name="Zhang Z."/>
            <person name="Wu J."/>
            <person name="Zhang C."/>
            <person name="Long L."/>
            <person name="Xiao J."/>
        </authorList>
    </citation>
    <scope>NUCLEOTIDE SEQUENCE [LARGE SCALE GENOMIC DNA]</scope>
    <source>
        <strain evidence="1 2">SCSIO 02100</strain>
    </source>
</reference>
<sequence length="87" mass="9880">MLDPDLCLDVPEDFDDSDAEPQVHPIGRKLFQGTTAAEAFRKAHEWVAGHDLLVQDVSWDYLYGNDEPHTLSLYFVFDLDPEDAEDA</sequence>
<evidence type="ECO:0000313" key="1">
    <source>
        <dbReference type="EMBL" id="OEV05123.1"/>
    </source>
</evidence>
<comment type="caution">
    <text evidence="1">The sequence shown here is derived from an EMBL/GenBank/DDBJ whole genome shotgun (WGS) entry which is preliminary data.</text>
</comment>
<dbReference type="AlphaFoldDB" id="A0A1E7KMI4"/>
<protein>
    <submittedName>
        <fullName evidence="1">Uncharacterized protein</fullName>
    </submittedName>
</protein>
<proteinExistence type="predicted"/>
<organism evidence="1 2">
    <name type="scientific">Streptomyces oceani</name>
    <dbReference type="NCBI Taxonomy" id="1075402"/>
    <lineage>
        <taxon>Bacteria</taxon>
        <taxon>Bacillati</taxon>
        <taxon>Actinomycetota</taxon>
        <taxon>Actinomycetes</taxon>
        <taxon>Kitasatosporales</taxon>
        <taxon>Streptomycetaceae</taxon>
        <taxon>Streptomyces</taxon>
    </lineage>
</organism>